<sequence>MAFTGTCEGKGEEGGLGVGDGIEVLASGYLPRHGCRIKTLYLVQRMFPATLIFRCRYREDDARDLIRLGAIGVKLRKRGGIETSRAWVNTSASGSSCTTDIDQGALHRRRILQGRWKIKGRDNDSAEGELKKLLKLMRQECSTERLNKETIGEKNKDGHVRDQLIPDEADLKCQKLTKPNS</sequence>
<dbReference type="AlphaFoldDB" id="A0A154P530"/>
<evidence type="ECO:0000313" key="2">
    <source>
        <dbReference type="Proteomes" id="UP000076502"/>
    </source>
</evidence>
<name>A0A154P530_DUFNO</name>
<dbReference type="EMBL" id="KQ434820">
    <property type="protein sequence ID" value="KZC07029.1"/>
    <property type="molecule type" value="Genomic_DNA"/>
</dbReference>
<proteinExistence type="predicted"/>
<dbReference type="Proteomes" id="UP000076502">
    <property type="component" value="Unassembled WGS sequence"/>
</dbReference>
<keyword evidence="2" id="KW-1185">Reference proteome</keyword>
<reference evidence="1 2" key="1">
    <citation type="submission" date="2015-07" db="EMBL/GenBank/DDBJ databases">
        <title>The genome of Dufourea novaeangliae.</title>
        <authorList>
            <person name="Pan H."/>
            <person name="Kapheim K."/>
        </authorList>
    </citation>
    <scope>NUCLEOTIDE SEQUENCE [LARGE SCALE GENOMIC DNA]</scope>
    <source>
        <strain evidence="1">0120121106</strain>
        <tissue evidence="1">Whole body</tissue>
    </source>
</reference>
<accession>A0A154P530</accession>
<evidence type="ECO:0000313" key="1">
    <source>
        <dbReference type="EMBL" id="KZC07029.1"/>
    </source>
</evidence>
<organism evidence="1 2">
    <name type="scientific">Dufourea novaeangliae</name>
    <name type="common">Sweat bee</name>
    <dbReference type="NCBI Taxonomy" id="178035"/>
    <lineage>
        <taxon>Eukaryota</taxon>
        <taxon>Metazoa</taxon>
        <taxon>Ecdysozoa</taxon>
        <taxon>Arthropoda</taxon>
        <taxon>Hexapoda</taxon>
        <taxon>Insecta</taxon>
        <taxon>Pterygota</taxon>
        <taxon>Neoptera</taxon>
        <taxon>Endopterygota</taxon>
        <taxon>Hymenoptera</taxon>
        <taxon>Apocrita</taxon>
        <taxon>Aculeata</taxon>
        <taxon>Apoidea</taxon>
        <taxon>Anthophila</taxon>
        <taxon>Halictidae</taxon>
        <taxon>Rophitinae</taxon>
        <taxon>Dufourea</taxon>
    </lineage>
</organism>
<gene>
    <name evidence="1" type="ORF">WN55_08913</name>
</gene>
<protein>
    <submittedName>
        <fullName evidence="1">Uncharacterized protein</fullName>
    </submittedName>
</protein>